<keyword evidence="8" id="KW-0966">Cell projection</keyword>
<dbReference type="SUPFAM" id="SSF64518">
    <property type="entry name" value="Phase 1 flagellin"/>
    <property type="match status" value="1"/>
</dbReference>
<keyword evidence="5" id="KW-0964">Secreted</keyword>
<dbReference type="RefSeq" id="WP_089898448.1">
    <property type="nucleotide sequence ID" value="NZ_FOCI01000002.1"/>
</dbReference>
<evidence type="ECO:0000256" key="2">
    <source>
        <dbReference type="ARBA" id="ARBA00004613"/>
    </source>
</evidence>
<evidence type="ECO:0000256" key="4">
    <source>
        <dbReference type="ARBA" id="ARBA00016244"/>
    </source>
</evidence>
<dbReference type="NCBIfam" id="TIGR02492">
    <property type="entry name" value="flgK_ends"/>
    <property type="match status" value="1"/>
</dbReference>
<keyword evidence="9" id="KW-1185">Reference proteome</keyword>
<dbReference type="AlphaFoldDB" id="A0A1H7ZMZ9"/>
<dbReference type="InterPro" id="IPR053927">
    <property type="entry name" value="FlgK_helical"/>
</dbReference>
<dbReference type="GO" id="GO:0009424">
    <property type="term" value="C:bacterial-type flagellum hook"/>
    <property type="evidence" value="ECO:0007669"/>
    <property type="project" value="InterPro"/>
</dbReference>
<proteinExistence type="inferred from homology"/>
<dbReference type="PANTHER" id="PTHR30033:SF1">
    <property type="entry name" value="FLAGELLAR HOOK-ASSOCIATED PROTEIN 1"/>
    <property type="match status" value="1"/>
</dbReference>
<evidence type="ECO:0000256" key="1">
    <source>
        <dbReference type="ARBA" id="ARBA00004365"/>
    </source>
</evidence>
<name>A0A1H7ZMZ9_9RHOB</name>
<evidence type="ECO:0000313" key="9">
    <source>
        <dbReference type="Proteomes" id="UP000199585"/>
    </source>
</evidence>
<keyword evidence="8" id="KW-0282">Flagellum</keyword>
<evidence type="ECO:0000259" key="7">
    <source>
        <dbReference type="Pfam" id="PF22638"/>
    </source>
</evidence>
<dbReference type="InterPro" id="IPR002371">
    <property type="entry name" value="FlgK"/>
</dbReference>
<dbReference type="STRING" id="245187.SAMN04488003_10252"/>
<evidence type="ECO:0000256" key="6">
    <source>
        <dbReference type="ARBA" id="ARBA00023143"/>
    </source>
</evidence>
<evidence type="ECO:0000313" key="8">
    <source>
        <dbReference type="EMBL" id="SEM59760.1"/>
    </source>
</evidence>
<accession>A0A1H7ZMZ9</accession>
<dbReference type="GO" id="GO:0005576">
    <property type="term" value="C:extracellular region"/>
    <property type="evidence" value="ECO:0007669"/>
    <property type="project" value="UniProtKB-SubCell"/>
</dbReference>
<reference evidence="8 9" key="1">
    <citation type="submission" date="2016-10" db="EMBL/GenBank/DDBJ databases">
        <authorList>
            <person name="de Groot N.N."/>
        </authorList>
    </citation>
    <scope>NUCLEOTIDE SEQUENCE [LARGE SCALE GENOMIC DNA]</scope>
    <source>
        <strain evidence="8 9">DSM 16213</strain>
    </source>
</reference>
<evidence type="ECO:0000256" key="5">
    <source>
        <dbReference type="ARBA" id="ARBA00022525"/>
    </source>
</evidence>
<keyword evidence="6" id="KW-0975">Bacterial flagellum</keyword>
<dbReference type="EMBL" id="FOCI01000002">
    <property type="protein sequence ID" value="SEM59760.1"/>
    <property type="molecule type" value="Genomic_DNA"/>
</dbReference>
<feature type="domain" description="Flagellar hook-associated protein FlgK helical" evidence="7">
    <location>
        <begin position="92"/>
        <end position="311"/>
    </location>
</feature>
<dbReference type="Pfam" id="PF22638">
    <property type="entry name" value="FlgK_D1"/>
    <property type="match status" value="1"/>
</dbReference>
<comment type="subcellular location">
    <subcellularLocation>
        <location evidence="1">Bacterial flagellum</location>
    </subcellularLocation>
    <subcellularLocation>
        <location evidence="2">Secreted</location>
    </subcellularLocation>
</comment>
<keyword evidence="8" id="KW-0969">Cilium</keyword>
<organism evidence="8 9">
    <name type="scientific">Loktanella fryxellensis</name>
    <dbReference type="NCBI Taxonomy" id="245187"/>
    <lineage>
        <taxon>Bacteria</taxon>
        <taxon>Pseudomonadati</taxon>
        <taxon>Pseudomonadota</taxon>
        <taxon>Alphaproteobacteria</taxon>
        <taxon>Rhodobacterales</taxon>
        <taxon>Roseobacteraceae</taxon>
        <taxon>Loktanella</taxon>
    </lineage>
</organism>
<dbReference type="PANTHER" id="PTHR30033">
    <property type="entry name" value="FLAGELLAR HOOK-ASSOCIATED PROTEIN 1"/>
    <property type="match status" value="1"/>
</dbReference>
<dbReference type="Proteomes" id="UP000199585">
    <property type="component" value="Unassembled WGS sequence"/>
</dbReference>
<dbReference type="GO" id="GO:0005198">
    <property type="term" value="F:structural molecule activity"/>
    <property type="evidence" value="ECO:0007669"/>
    <property type="project" value="InterPro"/>
</dbReference>
<comment type="similarity">
    <text evidence="3">Belongs to the flagella basal body rod proteins family.</text>
</comment>
<evidence type="ECO:0000256" key="3">
    <source>
        <dbReference type="ARBA" id="ARBA00009677"/>
    </source>
</evidence>
<dbReference type="OrthoDB" id="7181295at2"/>
<gene>
    <name evidence="8" type="ORF">SAMN04488003_10252</name>
</gene>
<dbReference type="GO" id="GO:0044780">
    <property type="term" value="P:bacterial-type flagellum assembly"/>
    <property type="evidence" value="ECO:0007669"/>
    <property type="project" value="InterPro"/>
</dbReference>
<sequence length="481" mass="49561">MSITQSLTNALSGLTANARMAETVSANLSNALTDGYGRRTVETSAQTVGGRSAGVRVDGIVRHTDRVLIGERRNADAGLARAETLGRALATVEASFSPADDPAGLGARLSAFETALTMAAADPASDQRLGLAVTRLTDVTTALSQTSRTVQSLRGQADAAIAQDVTALNAGLQQVQKLNVDIARMGQQGLDPSALMDQRQVAIDAISRIVPLREITQPNGKVALWTMGGAQLLDGRAAVIGFVATPTITAEMSFANGVIQGLTLNGVSAGPDGIGRLAGGSIGAAMDLRDRQLVSAQDGLDLIAAELITRMSSPLVDPTLTPAAAGLLTDDGSAYDPADIVGLARRIEINATVDPSQGGVASRLRDGVLAASPGPVGQTAQLLRFADSLTARSSIDPAAPAASAAGHIGRVADQFATLRLLADEAKSFAAARQDGLKAAELATGVDSDAELQMLLRIEQSYAANAKVMETIQSLIQRLMEI</sequence>
<protein>
    <recommendedName>
        <fullName evidence="4">Flagellar hook-associated protein 1</fullName>
    </recommendedName>
</protein>